<sequence>MDHDEIRQLLPAYVDRELGIVDALAVERHLRACDACRREIAAQHAVSDRVRAGSAYVDAPAALRTRILASLPDGQPPRARRAVWQVWWPRAMTALAASLALGWGVSAMRAPSAGQALTGELVANHVRSLQVDHLADVASTDQHTVKPWFLGKLDFAPPVIDTARQGFPLVGGRLDYLDGRNVAVLVYRRNRHPINLYVWPGAGRPAAPAAAQAQGYRLVRWSDGTMNYAAVSDVAGSDLAQFVEAVRAQTVQR</sequence>
<evidence type="ECO:0000313" key="6">
    <source>
        <dbReference type="EMBL" id="NIA52985.1"/>
    </source>
</evidence>
<accession>A0ABX0P6U4</accession>
<dbReference type="Gene3D" id="1.10.10.1320">
    <property type="entry name" value="Anti-sigma factor, zinc-finger domain"/>
    <property type="match status" value="1"/>
</dbReference>
<proteinExistence type="predicted"/>
<comment type="caution">
    <text evidence="6">The sequence shown here is derived from an EMBL/GenBank/DDBJ whole genome shotgun (WGS) entry which is preliminary data.</text>
</comment>
<reference evidence="6 7" key="1">
    <citation type="submission" date="2020-03" db="EMBL/GenBank/DDBJ databases">
        <title>Genome sequence of strain Massilia sp. TW-1.</title>
        <authorList>
            <person name="Chaudhary D.K."/>
        </authorList>
    </citation>
    <scope>NUCLEOTIDE SEQUENCE [LARGE SCALE GENOMIC DNA]</scope>
    <source>
        <strain evidence="6 7">TW-1</strain>
    </source>
</reference>
<evidence type="ECO:0000256" key="4">
    <source>
        <dbReference type="ARBA" id="ARBA00023136"/>
    </source>
</evidence>
<keyword evidence="7" id="KW-1185">Reference proteome</keyword>
<dbReference type="InterPro" id="IPR051474">
    <property type="entry name" value="Anti-sigma-K/W_factor"/>
</dbReference>
<organism evidence="6 7">
    <name type="scientific">Telluria antibiotica</name>
    <dbReference type="NCBI Taxonomy" id="2717319"/>
    <lineage>
        <taxon>Bacteria</taxon>
        <taxon>Pseudomonadati</taxon>
        <taxon>Pseudomonadota</taxon>
        <taxon>Betaproteobacteria</taxon>
        <taxon>Burkholderiales</taxon>
        <taxon>Oxalobacteraceae</taxon>
        <taxon>Telluria group</taxon>
        <taxon>Telluria</taxon>
    </lineage>
</organism>
<dbReference type="Pfam" id="PF13490">
    <property type="entry name" value="zf-HC2"/>
    <property type="match status" value="1"/>
</dbReference>
<dbReference type="InterPro" id="IPR041916">
    <property type="entry name" value="Anti_sigma_zinc_sf"/>
</dbReference>
<keyword evidence="3" id="KW-1133">Transmembrane helix</keyword>
<dbReference type="PANTHER" id="PTHR37461:SF1">
    <property type="entry name" value="ANTI-SIGMA-K FACTOR RSKA"/>
    <property type="match status" value="1"/>
</dbReference>
<protein>
    <submittedName>
        <fullName evidence="6">Anti-sigma factor</fullName>
    </submittedName>
</protein>
<dbReference type="PANTHER" id="PTHR37461">
    <property type="entry name" value="ANTI-SIGMA-K FACTOR RSKA"/>
    <property type="match status" value="1"/>
</dbReference>
<comment type="subcellular location">
    <subcellularLocation>
        <location evidence="1">Membrane</location>
        <topology evidence="1">Single-pass membrane protein</topology>
    </subcellularLocation>
</comment>
<dbReference type="Proteomes" id="UP000716322">
    <property type="component" value="Unassembled WGS sequence"/>
</dbReference>
<evidence type="ECO:0000259" key="5">
    <source>
        <dbReference type="Pfam" id="PF13490"/>
    </source>
</evidence>
<evidence type="ECO:0000256" key="2">
    <source>
        <dbReference type="ARBA" id="ARBA00022692"/>
    </source>
</evidence>
<evidence type="ECO:0000256" key="3">
    <source>
        <dbReference type="ARBA" id="ARBA00022989"/>
    </source>
</evidence>
<dbReference type="EMBL" id="JAAQOM010000002">
    <property type="protein sequence ID" value="NIA52985.1"/>
    <property type="molecule type" value="Genomic_DNA"/>
</dbReference>
<evidence type="ECO:0000256" key="1">
    <source>
        <dbReference type="ARBA" id="ARBA00004167"/>
    </source>
</evidence>
<keyword evidence="4" id="KW-0472">Membrane</keyword>
<keyword evidence="2" id="KW-0812">Transmembrane</keyword>
<name>A0ABX0P6U4_9BURK</name>
<evidence type="ECO:0000313" key="7">
    <source>
        <dbReference type="Proteomes" id="UP000716322"/>
    </source>
</evidence>
<feature type="domain" description="Putative zinc-finger" evidence="5">
    <location>
        <begin position="4"/>
        <end position="37"/>
    </location>
</feature>
<gene>
    <name evidence="6" type="ORF">HAV22_04870</name>
</gene>
<dbReference type="InterPro" id="IPR027383">
    <property type="entry name" value="Znf_put"/>
</dbReference>